<evidence type="ECO:0000256" key="4">
    <source>
        <dbReference type="SAM" id="MobiDB-lite"/>
    </source>
</evidence>
<proteinExistence type="inferred from homology"/>
<evidence type="ECO:0000256" key="1">
    <source>
        <dbReference type="ARBA" id="ARBA00001947"/>
    </source>
</evidence>
<feature type="domain" description="Peptidase M14" evidence="5">
    <location>
        <begin position="473"/>
        <end position="743"/>
    </location>
</feature>
<dbReference type="PANTHER" id="PTHR12756">
    <property type="entry name" value="CYTOSOLIC CARBOXYPEPTIDASE"/>
    <property type="match status" value="1"/>
</dbReference>
<dbReference type="PANTHER" id="PTHR12756:SF45">
    <property type="entry name" value="CYTOSOLIC CARBOXYPEPTIDASE NNA1"/>
    <property type="match status" value="1"/>
</dbReference>
<dbReference type="Gene3D" id="2.60.40.3120">
    <property type="match status" value="1"/>
</dbReference>
<evidence type="ECO:0000259" key="5">
    <source>
        <dbReference type="PROSITE" id="PS52035"/>
    </source>
</evidence>
<gene>
    <name evidence="6" type="primary">Contig978.g1076</name>
    <name evidence="6" type="ORF">STYLEM_5003</name>
</gene>
<dbReference type="EMBL" id="CCKQ01004854">
    <property type="protein sequence ID" value="CDW76007.1"/>
    <property type="molecule type" value="Genomic_DNA"/>
</dbReference>
<evidence type="ECO:0000313" key="6">
    <source>
        <dbReference type="EMBL" id="CDW76007.1"/>
    </source>
</evidence>
<sequence>MLYQQQQQALNQQSHVVGQLSSLNDNDIFGATKILKDLHTLENDSNFDKINNTNSVFNAELDSAKKERNTDYSCFVHFKDESQKYFKQRQSNAGTGVGPFDYHHSKIETSNNIHHQAFTNPSFSFYSDGQQNSISMQHNRNVLIAKNSINIQQKPILSNLNSEQYSTSSTQNNNFVQSRSSSTPINQNSSTLSTINVRQSYNFNRKYIHQPSYAKAINLVYHQNREIRLDPDCAFHQNLITIDTLMDFYSTKGVKLFPNTGRELEVDEEPEALYKYHQMDHSTCSEAGKNFTLVIIGSVEKRLHQGILQELQKAKKEKENTIPLMYRSIKESTIFFNSKFESGNLREVERVTDLEYNLYLNFDFNTLNYTQWYYFSVRNIKKGKIKKTGQINGVEDASVFLIARISQKPSIESQQQKLYQSFQVLQPDYEYDEDNIPCYVYDDDESQTTCLNTLSFQYTFEYDHDIVFFSHFQPYTFGDLKDYLHIIKKKGSPDFIKNNLRIQKLCDTISSNTCFVLSISENVYESNMHKQVVYLTSRVHPGESNSSFMAQGVIDFLLQQSNKDAQTLRELFIFKIIPMLNPDGVIQGNYRCNILGVDLNRRWTNPSKLLHPTIYYAKLLAKSCNADHQILMFCDMHGHSRKRNVFMYGCVSGQTDMNQHRNNNLIRLIPYLFSQKSKIFSFPDCKFANEKEKESTARLVLFKEFQVLNSYTLESTFYAPLNKQFKKKSNVDEEFQIKAEDLVLVGNDLCHTLTQILQSKILKKKFVIDLSKNGTDNTNQNNQLQNLQVNVPMPHVLKESNLNQKQVTQKDQQSQNNNNAQSNCNPSTIQTNSIIPNHQTQNSTNFLQQSNTTIKKRTHRIQNSNQHSQIPQTHKQQVPKPNVLEPPSSVDAILIDQFVSMGKSKHSQDYTNKIQINNLKNSIHHSQTPFKKTGKLVHNNLPNRVSNTGQKVVKTVNSSQSQQRPINGNLMMFQNHDQQSLQLQMSQYQNDIFPNIVKTQASVKIGGNTSQKRPITTVSNQQNNINLSQSINDVSYGQIPLYGFQNPLSIQNQQVMFMQFKQDSNSYSQMYKNNQIKHQNSLQQSLQQPLQHENAGNNNLSNNNSNNLTNQLTSISNLDLTYNTAAAQMVQNAFNNSSISPAPKMSNPVIQRALEDPAPNSKQYQSSNTQTTKKPQSQIYQHGVIGSHRRKIIDKLNSFKMFNQQPTNTHASTVQNPHNHQGPHASQSSSILNTSSTLTALTHFFNNQGNNSSDSIKSNLNSSQNTNAFNTNNQNNVNTAFTTNQANMTPGQMAHQNQHQQNINSNQCNSNISHALLKSSNLNGSHTNAQIQHQLDQLKANKFYQNEFSPKNIDRNARVSLPNLINGAKNSNDIYRSNGSNSAMFSAVNNHSYTFGALMTNSNANNNTNLNNSNYTNSTTQNGYSQQMSIANNNINMLVSIDQQSSKVSEGKGGFQQDSNRIKGSSEDILQLQRDNLQSSQL</sequence>
<dbReference type="OrthoDB" id="10253041at2759"/>
<feature type="compositionally biased region" description="Polar residues" evidence="4">
    <location>
        <begin position="861"/>
        <end position="876"/>
    </location>
</feature>
<feature type="compositionally biased region" description="Low complexity" evidence="4">
    <location>
        <begin position="803"/>
        <end position="825"/>
    </location>
</feature>
<dbReference type="GO" id="GO:0008270">
    <property type="term" value="F:zinc ion binding"/>
    <property type="evidence" value="ECO:0007669"/>
    <property type="project" value="InterPro"/>
</dbReference>
<dbReference type="InterPro" id="IPR050821">
    <property type="entry name" value="Cytosolic_carboxypeptidase"/>
</dbReference>
<reference evidence="6 7" key="1">
    <citation type="submission" date="2014-06" db="EMBL/GenBank/DDBJ databases">
        <authorList>
            <person name="Swart Estienne"/>
        </authorList>
    </citation>
    <scope>NUCLEOTIDE SEQUENCE [LARGE SCALE GENOMIC DNA]</scope>
    <source>
        <strain evidence="6 7">130c</strain>
    </source>
</reference>
<feature type="compositionally biased region" description="Polar residues" evidence="4">
    <location>
        <begin position="1160"/>
        <end position="1180"/>
    </location>
</feature>
<protein>
    <submittedName>
        <fullName evidence="6">Zinc carboxypeptidase family protein</fullName>
    </submittedName>
</protein>
<dbReference type="Proteomes" id="UP000039865">
    <property type="component" value="Unassembled WGS sequence"/>
</dbReference>
<evidence type="ECO:0000313" key="7">
    <source>
        <dbReference type="Proteomes" id="UP000039865"/>
    </source>
</evidence>
<feature type="region of interest" description="Disordered" evidence="4">
    <location>
        <begin position="1448"/>
        <end position="1482"/>
    </location>
</feature>
<dbReference type="SUPFAM" id="SSF53187">
    <property type="entry name" value="Zn-dependent exopeptidases"/>
    <property type="match status" value="1"/>
</dbReference>
<feature type="region of interest" description="Disordered" evidence="4">
    <location>
        <begin position="1157"/>
        <end position="1180"/>
    </location>
</feature>
<feature type="region of interest" description="Disordered" evidence="4">
    <location>
        <begin position="1208"/>
        <end position="1230"/>
    </location>
</feature>
<dbReference type="InParanoid" id="A0A078A2G6"/>
<dbReference type="InterPro" id="IPR000834">
    <property type="entry name" value="Peptidase_M14"/>
</dbReference>
<evidence type="ECO:0000256" key="2">
    <source>
        <dbReference type="ARBA" id="ARBA00005988"/>
    </source>
</evidence>
<comment type="cofactor">
    <cofactor evidence="1">
        <name>Zn(2+)</name>
        <dbReference type="ChEBI" id="CHEBI:29105"/>
    </cofactor>
</comment>
<organism evidence="6 7">
    <name type="scientific">Stylonychia lemnae</name>
    <name type="common">Ciliate</name>
    <dbReference type="NCBI Taxonomy" id="5949"/>
    <lineage>
        <taxon>Eukaryota</taxon>
        <taxon>Sar</taxon>
        <taxon>Alveolata</taxon>
        <taxon>Ciliophora</taxon>
        <taxon>Intramacronucleata</taxon>
        <taxon>Spirotrichea</taxon>
        <taxon>Stichotrichia</taxon>
        <taxon>Sporadotrichida</taxon>
        <taxon>Oxytrichidae</taxon>
        <taxon>Stylonychinae</taxon>
        <taxon>Stylonychia</taxon>
    </lineage>
</organism>
<feature type="region of interest" description="Disordered" evidence="4">
    <location>
        <begin position="1252"/>
        <end position="1276"/>
    </location>
</feature>
<comment type="similarity">
    <text evidence="2 3">Belongs to the peptidase M14 family.</text>
</comment>
<dbReference type="OMA" id="NTHASTV"/>
<keyword evidence="7" id="KW-1185">Reference proteome</keyword>
<keyword evidence="6" id="KW-0645">Protease</keyword>
<feature type="compositionally biased region" description="Low complexity" evidence="4">
    <location>
        <begin position="1079"/>
        <end position="1108"/>
    </location>
</feature>
<feature type="active site" description="Proton donor/acceptor" evidence="3">
    <location>
        <position position="714"/>
    </location>
</feature>
<evidence type="ECO:0000256" key="3">
    <source>
        <dbReference type="PROSITE-ProRule" id="PRU01379"/>
    </source>
</evidence>
<keyword evidence="6" id="KW-0378">Hydrolase</keyword>
<dbReference type="Gene3D" id="3.40.630.10">
    <property type="entry name" value="Zn peptidases"/>
    <property type="match status" value="1"/>
</dbReference>
<dbReference type="PROSITE" id="PS52035">
    <property type="entry name" value="PEPTIDASE_M14"/>
    <property type="match status" value="1"/>
</dbReference>
<accession>A0A078A2G6</accession>
<feature type="compositionally biased region" description="Polar residues" evidence="4">
    <location>
        <begin position="1473"/>
        <end position="1482"/>
    </location>
</feature>
<feature type="compositionally biased region" description="Polar residues" evidence="4">
    <location>
        <begin position="1208"/>
        <end position="1219"/>
    </location>
</feature>
<feature type="compositionally biased region" description="Polar residues" evidence="4">
    <location>
        <begin position="826"/>
        <end position="853"/>
    </location>
</feature>
<keyword evidence="6" id="KW-0121">Carboxypeptidase</keyword>
<dbReference type="GO" id="GO:0006508">
    <property type="term" value="P:proteolysis"/>
    <property type="evidence" value="ECO:0007669"/>
    <property type="project" value="InterPro"/>
</dbReference>
<name>A0A078A2G6_STYLE</name>
<feature type="region of interest" description="Disordered" evidence="4">
    <location>
        <begin position="162"/>
        <end position="189"/>
    </location>
</feature>
<feature type="region of interest" description="Disordered" evidence="4">
    <location>
        <begin position="803"/>
        <end position="886"/>
    </location>
</feature>
<feature type="region of interest" description="Disordered" evidence="4">
    <location>
        <begin position="1077"/>
        <end position="1108"/>
    </location>
</feature>
<dbReference type="GO" id="GO:0004181">
    <property type="term" value="F:metallocarboxypeptidase activity"/>
    <property type="evidence" value="ECO:0007669"/>
    <property type="project" value="InterPro"/>
</dbReference>